<gene>
    <name evidence="1" type="ORF">METZ01_LOCUS253811</name>
</gene>
<sequence>MAAYLIVRAEVDTSVRDAFDAWYENEHLPEALKAFNALSAKRGWSSVEANVHIAFYEFSDLDAANTLLNSDILKGFIAEFDRHWAGKVERTRELVEFSQVI</sequence>
<dbReference type="EMBL" id="UINC01068373">
    <property type="protein sequence ID" value="SVC00957.1"/>
    <property type="molecule type" value="Genomic_DNA"/>
</dbReference>
<evidence type="ECO:0008006" key="2">
    <source>
        <dbReference type="Google" id="ProtNLM"/>
    </source>
</evidence>
<dbReference type="InterPro" id="IPR011008">
    <property type="entry name" value="Dimeric_a/b-barrel"/>
</dbReference>
<reference evidence="1" key="1">
    <citation type="submission" date="2018-05" db="EMBL/GenBank/DDBJ databases">
        <authorList>
            <person name="Lanie J.A."/>
            <person name="Ng W.-L."/>
            <person name="Kazmierczak K.M."/>
            <person name="Andrzejewski T.M."/>
            <person name="Davidsen T.M."/>
            <person name="Wayne K.J."/>
            <person name="Tettelin H."/>
            <person name="Glass J.I."/>
            <person name="Rusch D."/>
            <person name="Podicherti R."/>
            <person name="Tsui H.-C.T."/>
            <person name="Winkler M.E."/>
        </authorList>
    </citation>
    <scope>NUCLEOTIDE SEQUENCE</scope>
</reference>
<organism evidence="1">
    <name type="scientific">marine metagenome</name>
    <dbReference type="NCBI Taxonomy" id="408172"/>
    <lineage>
        <taxon>unclassified sequences</taxon>
        <taxon>metagenomes</taxon>
        <taxon>ecological metagenomes</taxon>
    </lineage>
</organism>
<dbReference type="AlphaFoldDB" id="A0A382IP16"/>
<accession>A0A382IP16</accession>
<name>A0A382IP16_9ZZZZ</name>
<dbReference type="SUPFAM" id="SSF54909">
    <property type="entry name" value="Dimeric alpha+beta barrel"/>
    <property type="match status" value="1"/>
</dbReference>
<protein>
    <recommendedName>
        <fullName evidence="2">DUF4286 domain-containing protein</fullName>
    </recommendedName>
</protein>
<proteinExistence type="predicted"/>
<evidence type="ECO:0000313" key="1">
    <source>
        <dbReference type="EMBL" id="SVC00957.1"/>
    </source>
</evidence>